<sequence length="516" mass="57706">LKNTVRFHENNAEPRQQHSVKYSTCRPNTYQSSTLRNHGLSRGITSGSQNMVNFCQPLRSSIDSVGYRSSQSTDETADYRNRPTSPPLKYSPSEDVFNPTKTTQQVFRVSKKAQVEEDSPTGSDVDAVISKEETKRKQAETRQTTLPRHHFSPSSPTLSERTRRPSGRIFKNFGRSEDPPSPLTYPRPHNSAVKYCITSNEESDEKDEKTRISQVAERPKILATRGVRPFRGVSAINAKGVSSPSGSSSSVVTVDSSVGEDGDIQRGRWVFPGKRTIYSEESQQAQYEMRSNLRVKDCPSTEVKRPPHHYTGPWMFKGLSPRLSIPNEISRERRNSCSGSSKPLHFCHATQSDPPQAIMVDRMVSPISSPPPGAETACGAPSISTLGRTRTRNRSGLCTSSHSPHHHDPNDGSYSSSKPSLSHARCTTYRNVENTQMPKLGASRISLWSQNTSAEQPKPQRFGSLGRHDDMLIRKYLQRHATTGSKVLLHEPGLSHTKCTHLRYNDRDMRPTFFNS</sequence>
<evidence type="ECO:0000256" key="1">
    <source>
        <dbReference type="SAM" id="MobiDB-lite"/>
    </source>
</evidence>
<name>A0A5K3EZN3_MESCO</name>
<feature type="compositionally biased region" description="Polar residues" evidence="1">
    <location>
        <begin position="64"/>
        <end position="74"/>
    </location>
</feature>
<feature type="region of interest" description="Disordered" evidence="1">
    <location>
        <begin position="64"/>
        <end position="190"/>
    </location>
</feature>
<feature type="region of interest" description="Disordered" evidence="1">
    <location>
        <begin position="366"/>
        <end position="422"/>
    </location>
</feature>
<evidence type="ECO:0000313" key="2">
    <source>
        <dbReference type="WBParaSite" id="MCU_003766-RA"/>
    </source>
</evidence>
<feature type="region of interest" description="Disordered" evidence="1">
    <location>
        <begin position="237"/>
        <end position="259"/>
    </location>
</feature>
<organism evidence="2">
    <name type="scientific">Mesocestoides corti</name>
    <name type="common">Flatworm</name>
    <dbReference type="NCBI Taxonomy" id="53468"/>
    <lineage>
        <taxon>Eukaryota</taxon>
        <taxon>Metazoa</taxon>
        <taxon>Spiralia</taxon>
        <taxon>Lophotrochozoa</taxon>
        <taxon>Platyhelminthes</taxon>
        <taxon>Cestoda</taxon>
        <taxon>Eucestoda</taxon>
        <taxon>Cyclophyllidea</taxon>
        <taxon>Mesocestoididae</taxon>
        <taxon>Mesocestoides</taxon>
    </lineage>
</organism>
<feature type="compositionally biased region" description="Basic and acidic residues" evidence="1">
    <location>
        <begin position="1"/>
        <end position="16"/>
    </location>
</feature>
<dbReference type="WBParaSite" id="MCU_003766-RA">
    <property type="protein sequence ID" value="MCU_003766-RA"/>
    <property type="gene ID" value="MCU_003766"/>
</dbReference>
<feature type="region of interest" description="Disordered" evidence="1">
    <location>
        <begin position="1"/>
        <end position="21"/>
    </location>
</feature>
<reference evidence="2" key="1">
    <citation type="submission" date="2019-11" db="UniProtKB">
        <authorList>
            <consortium name="WormBaseParasite"/>
        </authorList>
    </citation>
    <scope>IDENTIFICATION</scope>
</reference>
<dbReference type="AlphaFoldDB" id="A0A5K3EZN3"/>
<proteinExistence type="predicted"/>
<accession>A0A5K3EZN3</accession>
<protein>
    <submittedName>
        <fullName evidence="2">SH2 domain-containing protein</fullName>
    </submittedName>
</protein>
<feature type="compositionally biased region" description="Polar residues" evidence="1">
    <location>
        <begin position="382"/>
        <end position="399"/>
    </location>
</feature>
<feature type="compositionally biased region" description="Polar residues" evidence="1">
    <location>
        <begin position="141"/>
        <end position="159"/>
    </location>
</feature>
<feature type="compositionally biased region" description="Low complexity" evidence="1">
    <location>
        <begin position="240"/>
        <end position="259"/>
    </location>
</feature>
<feature type="compositionally biased region" description="Basic and acidic residues" evidence="1">
    <location>
        <begin position="129"/>
        <end position="140"/>
    </location>
</feature>